<evidence type="ECO:0000256" key="1">
    <source>
        <dbReference type="ARBA" id="ARBA00022527"/>
    </source>
</evidence>
<sequence>MTSSRDALDDRVHGSSGGTAPAVQRRRLPLAGLPKPVGRARSFTADALRDWSWPDAEDAGLLVTELVANAMMHAGGPLELVLAISPAGLRVEVSDASPDLPEPRLPHTPGLPGGHGLFIVQHTSTRWGAVPHDQGKTLWAEIDRPDAPTG</sequence>
<evidence type="ECO:0000313" key="4">
    <source>
        <dbReference type="EMBL" id="GAA2152720.1"/>
    </source>
</evidence>
<comment type="caution">
    <text evidence="4">The sequence shown here is derived from an EMBL/GenBank/DDBJ whole genome shotgun (WGS) entry which is preliminary data.</text>
</comment>
<keyword evidence="1" id="KW-0808">Transferase</keyword>
<feature type="domain" description="Histidine kinase/HSP90-like ATPase" evidence="3">
    <location>
        <begin position="34"/>
        <end position="139"/>
    </location>
</feature>
<dbReference type="CDD" id="cd16936">
    <property type="entry name" value="HATPase_RsbW-like"/>
    <property type="match status" value="1"/>
</dbReference>
<dbReference type="EMBL" id="BAAANT010000035">
    <property type="protein sequence ID" value="GAA2152720.1"/>
    <property type="molecule type" value="Genomic_DNA"/>
</dbReference>
<keyword evidence="4" id="KW-0547">Nucleotide-binding</keyword>
<dbReference type="PANTHER" id="PTHR35526">
    <property type="entry name" value="ANTI-SIGMA-F FACTOR RSBW-RELATED"/>
    <property type="match status" value="1"/>
</dbReference>
<keyword evidence="4" id="KW-0067">ATP-binding</keyword>
<keyword evidence="5" id="KW-1185">Reference proteome</keyword>
<protein>
    <submittedName>
        <fullName evidence="4">ATP-binding protein</fullName>
    </submittedName>
</protein>
<keyword evidence="1" id="KW-0723">Serine/threonine-protein kinase</keyword>
<reference evidence="5" key="1">
    <citation type="journal article" date="2019" name="Int. J. Syst. Evol. Microbiol.">
        <title>The Global Catalogue of Microorganisms (GCM) 10K type strain sequencing project: providing services to taxonomists for standard genome sequencing and annotation.</title>
        <authorList>
            <consortium name="The Broad Institute Genomics Platform"/>
            <consortium name="The Broad Institute Genome Sequencing Center for Infectious Disease"/>
            <person name="Wu L."/>
            <person name="Ma J."/>
        </authorList>
    </citation>
    <scope>NUCLEOTIDE SEQUENCE [LARGE SCALE GENOMIC DNA]</scope>
    <source>
        <strain evidence="5">JCM 14560</strain>
    </source>
</reference>
<accession>A0ABP5LWZ7</accession>
<dbReference type="Pfam" id="PF13581">
    <property type="entry name" value="HATPase_c_2"/>
    <property type="match status" value="1"/>
</dbReference>
<evidence type="ECO:0000313" key="5">
    <source>
        <dbReference type="Proteomes" id="UP001422759"/>
    </source>
</evidence>
<dbReference type="GO" id="GO:0005524">
    <property type="term" value="F:ATP binding"/>
    <property type="evidence" value="ECO:0007669"/>
    <property type="project" value="UniProtKB-KW"/>
</dbReference>
<evidence type="ECO:0000259" key="3">
    <source>
        <dbReference type="Pfam" id="PF13581"/>
    </source>
</evidence>
<dbReference type="InterPro" id="IPR050267">
    <property type="entry name" value="Anti-sigma-factor_SerPK"/>
</dbReference>
<feature type="compositionally biased region" description="Basic and acidic residues" evidence="2">
    <location>
        <begin position="1"/>
        <end position="13"/>
    </location>
</feature>
<gene>
    <name evidence="4" type="ORF">GCM10009760_49770</name>
</gene>
<dbReference type="Proteomes" id="UP001422759">
    <property type="component" value="Unassembled WGS sequence"/>
</dbReference>
<dbReference type="InterPro" id="IPR036890">
    <property type="entry name" value="HATPase_C_sf"/>
</dbReference>
<feature type="region of interest" description="Disordered" evidence="2">
    <location>
        <begin position="1"/>
        <end position="31"/>
    </location>
</feature>
<dbReference type="Gene3D" id="3.30.565.10">
    <property type="entry name" value="Histidine kinase-like ATPase, C-terminal domain"/>
    <property type="match status" value="1"/>
</dbReference>
<dbReference type="SUPFAM" id="SSF55874">
    <property type="entry name" value="ATPase domain of HSP90 chaperone/DNA topoisomerase II/histidine kinase"/>
    <property type="match status" value="1"/>
</dbReference>
<dbReference type="InterPro" id="IPR003594">
    <property type="entry name" value="HATPase_dom"/>
</dbReference>
<dbReference type="RefSeq" id="WP_344468174.1">
    <property type="nucleotide sequence ID" value="NZ_BAAANT010000035.1"/>
</dbReference>
<name>A0ABP5LWZ7_9ACTN</name>
<evidence type="ECO:0000256" key="2">
    <source>
        <dbReference type="SAM" id="MobiDB-lite"/>
    </source>
</evidence>
<proteinExistence type="predicted"/>
<keyword evidence="1" id="KW-0418">Kinase</keyword>
<dbReference type="PANTHER" id="PTHR35526:SF3">
    <property type="entry name" value="ANTI-SIGMA-F FACTOR RSBW"/>
    <property type="match status" value="1"/>
</dbReference>
<organism evidence="4 5">
    <name type="scientific">Kitasatospora kazusensis</name>
    <dbReference type="NCBI Taxonomy" id="407974"/>
    <lineage>
        <taxon>Bacteria</taxon>
        <taxon>Bacillati</taxon>
        <taxon>Actinomycetota</taxon>
        <taxon>Actinomycetes</taxon>
        <taxon>Kitasatosporales</taxon>
        <taxon>Streptomycetaceae</taxon>
        <taxon>Kitasatospora</taxon>
    </lineage>
</organism>